<accession>A0A8J8W4B2</accession>
<evidence type="ECO:0008006" key="6">
    <source>
        <dbReference type="Google" id="ProtNLM"/>
    </source>
</evidence>
<keyword evidence="1" id="KW-0732">Signal</keyword>
<sequence length="672" mass="72865">MRLQAFLSIPVAWAAATDVSENAVDSEPCEQISKLVADANASQSVARIPHDLTRQCLMSMPFESARAVSFLDEAKKYLQFQSTVDILKFPPSGYPLPSTDLLEGISVISKKVKSNGYSSQFQTDLDVSNLIKSAHDGHLVFQLCSQSIFDLAIDLPLVSISSNGLKLPEIYTLDDAKLLQNGSDNVSALTLINGTEAANFLSTYAAGQSLQDKDAQYNRNFPAVARNFANTPTDPNGIWFRTTDWSEGSLMTLTFANGTTRRIKKRAIPKERLFAYKNGTSLYNSHCIPRGLPKAKTAIATETEEASSVPGLPNTQWRNSANTIAGFYSNMTGLEDTAIMFLPSFASSPGEAAQIAVNFLQNATTAGKTSIVIDVSANPGGYLSYGIDLARIFFPDAEPYTATRYRAHTAAKYLTEAFAASDTPDSSKAFAYREMVKPDQKSGFSSWQDLYGPEVILGSPSSNLLANFNYSATSTATYPINGYGSVPLIPKQPPFPAKNITIVTDGDCASTCAIFVKFMKRQGVRTIAFGGRPNESHMQGVGGVKGGQSLGINNINGYIQQASQLILDSMNTSSPILTLEEWREFNESSPGQITSFAWSGNVNLRNEYDPDDDQVPLQFKYEAAECRRFYTLENYLGRETVWRDAAQSMFGDGGCVKGSTGGKGSLGPVTGS</sequence>
<comment type="caution">
    <text evidence="4">The sequence shown here is derived from an EMBL/GenBank/DDBJ whole genome shotgun (WGS) entry which is preliminary data.</text>
</comment>
<gene>
    <name evidence="4" type="ORF">PECM_003583</name>
</gene>
<evidence type="ECO:0000259" key="3">
    <source>
        <dbReference type="Pfam" id="PF23658"/>
    </source>
</evidence>
<dbReference type="AlphaFoldDB" id="A0A8J8W4B2"/>
<proteinExistence type="predicted"/>
<evidence type="ECO:0000313" key="4">
    <source>
        <dbReference type="EMBL" id="KAF7717900.1"/>
    </source>
</evidence>
<dbReference type="InterPro" id="IPR029045">
    <property type="entry name" value="ClpP/crotonase-like_dom_sf"/>
</dbReference>
<dbReference type="OrthoDB" id="27214at2759"/>
<dbReference type="SUPFAM" id="SSF52096">
    <property type="entry name" value="ClpP/crotonase"/>
    <property type="match status" value="1"/>
</dbReference>
<dbReference type="PANTHER" id="PTHR37049">
    <property type="entry name" value="PEPTIDASE S41 FAMILY PROTEIN"/>
    <property type="match status" value="1"/>
</dbReference>
<feature type="chain" id="PRO_5035294888" description="Tail specific protease domain-containing protein" evidence="1">
    <location>
        <begin position="17"/>
        <end position="672"/>
    </location>
</feature>
<dbReference type="Pfam" id="PF03572">
    <property type="entry name" value="Peptidase_S41"/>
    <property type="match status" value="1"/>
</dbReference>
<name>A0A8J8W4B2_9EURO</name>
<dbReference type="InterPro" id="IPR056186">
    <property type="entry name" value="PDZ_CPAF-rel"/>
</dbReference>
<feature type="domain" description="Tail specific protease" evidence="2">
    <location>
        <begin position="338"/>
        <end position="527"/>
    </location>
</feature>
<dbReference type="Pfam" id="PF23658">
    <property type="entry name" value="PDZ_CPAF_rel"/>
    <property type="match status" value="1"/>
</dbReference>
<dbReference type="Gene3D" id="3.90.226.10">
    <property type="entry name" value="2-enoyl-CoA Hydratase, Chain A, domain 1"/>
    <property type="match status" value="1"/>
</dbReference>
<feature type="domain" description="CPAF-like PDZ" evidence="3">
    <location>
        <begin position="154"/>
        <end position="271"/>
    </location>
</feature>
<feature type="signal peptide" evidence="1">
    <location>
        <begin position="1"/>
        <end position="16"/>
    </location>
</feature>
<dbReference type="GO" id="GO:0006508">
    <property type="term" value="P:proteolysis"/>
    <property type="evidence" value="ECO:0007669"/>
    <property type="project" value="InterPro"/>
</dbReference>
<organism evidence="4 5">
    <name type="scientific">Penicillium ucsense</name>
    <dbReference type="NCBI Taxonomy" id="2839758"/>
    <lineage>
        <taxon>Eukaryota</taxon>
        <taxon>Fungi</taxon>
        <taxon>Dikarya</taxon>
        <taxon>Ascomycota</taxon>
        <taxon>Pezizomycotina</taxon>
        <taxon>Eurotiomycetes</taxon>
        <taxon>Eurotiomycetidae</taxon>
        <taxon>Eurotiales</taxon>
        <taxon>Aspergillaceae</taxon>
        <taxon>Penicillium</taxon>
    </lineage>
</organism>
<dbReference type="PANTHER" id="PTHR37049:SF4">
    <property type="entry name" value="RHODANESE DOMAIN-CONTAINING PROTEIN"/>
    <property type="match status" value="1"/>
</dbReference>
<dbReference type="InterPro" id="IPR005151">
    <property type="entry name" value="Tail-specific_protease"/>
</dbReference>
<evidence type="ECO:0000313" key="5">
    <source>
        <dbReference type="Proteomes" id="UP000631181"/>
    </source>
</evidence>
<evidence type="ECO:0000256" key="1">
    <source>
        <dbReference type="SAM" id="SignalP"/>
    </source>
</evidence>
<dbReference type="InterPro" id="IPR052766">
    <property type="entry name" value="S41A_metabolite_peptidase"/>
</dbReference>
<protein>
    <recommendedName>
        <fullName evidence="6">Tail specific protease domain-containing protein</fullName>
    </recommendedName>
</protein>
<dbReference type="GO" id="GO:0008236">
    <property type="term" value="F:serine-type peptidase activity"/>
    <property type="evidence" value="ECO:0007669"/>
    <property type="project" value="InterPro"/>
</dbReference>
<dbReference type="EMBL" id="WIWV01000021">
    <property type="protein sequence ID" value="KAF7717900.1"/>
    <property type="molecule type" value="Genomic_DNA"/>
</dbReference>
<evidence type="ECO:0000259" key="2">
    <source>
        <dbReference type="Pfam" id="PF03572"/>
    </source>
</evidence>
<keyword evidence="5" id="KW-1185">Reference proteome</keyword>
<reference evidence="4" key="1">
    <citation type="journal article" date="2020" name="Front. Microbiol.">
        <title>Gene regulatory networks of Penicillium echinulatum 2HH and Penicillium oxalicum 114-2 inferred by a computational biology approach.</title>
        <authorList>
            <person name="Lenz A.R."/>
            <person name="Galan-Vasquez E."/>
            <person name="Balbinot E."/>
            <person name="De Abreu F.P."/>
            <person name="De Oliveira N.S."/>
            <person name="Da Rosa L.O."/>
            <person name="De Avila E Silva S."/>
            <person name="Camassola M."/>
            <person name="Dillon A.J.P."/>
            <person name="Perez-Rueda E."/>
        </authorList>
    </citation>
    <scope>NUCLEOTIDE SEQUENCE</scope>
    <source>
        <strain evidence="4">S1M29</strain>
    </source>
</reference>
<dbReference type="Proteomes" id="UP000631181">
    <property type="component" value="Unassembled WGS sequence"/>
</dbReference>